<evidence type="ECO:0000313" key="5">
    <source>
        <dbReference type="Proteomes" id="UP000033662"/>
    </source>
</evidence>
<organism evidence="4 5">
    <name type="scientific">Pseudomonas kilonensis</name>
    <dbReference type="NCBI Taxonomy" id="132476"/>
    <lineage>
        <taxon>Bacteria</taxon>
        <taxon>Pseudomonadati</taxon>
        <taxon>Pseudomonadota</taxon>
        <taxon>Gammaproteobacteria</taxon>
        <taxon>Pseudomonadales</taxon>
        <taxon>Pseudomonadaceae</taxon>
        <taxon>Pseudomonas</taxon>
    </lineage>
</organism>
<comment type="caution">
    <text evidence="4">The sequence shown here is derived from an EMBL/GenBank/DDBJ whole genome shotgun (WGS) entry which is preliminary data.</text>
</comment>
<dbReference type="GO" id="GO:0046872">
    <property type="term" value="F:metal ion binding"/>
    <property type="evidence" value="ECO:0007669"/>
    <property type="project" value="UniProtKB-KW"/>
</dbReference>
<evidence type="ECO:0000313" key="4">
    <source>
        <dbReference type="EMBL" id="KKA09825.1"/>
    </source>
</evidence>
<dbReference type="PRINTS" id="PR00092">
    <property type="entry name" value="TYROSINASE"/>
</dbReference>
<dbReference type="OrthoDB" id="2874181at2"/>
<evidence type="ECO:0000256" key="2">
    <source>
        <dbReference type="ARBA" id="ARBA00023008"/>
    </source>
</evidence>
<gene>
    <name evidence="4" type="ORF">VP02_00190</name>
</gene>
<protein>
    <submittedName>
        <fullName evidence="4">Tyrosinase</fullName>
    </submittedName>
</protein>
<evidence type="ECO:0000256" key="1">
    <source>
        <dbReference type="ARBA" id="ARBA00022723"/>
    </source>
</evidence>
<dbReference type="SUPFAM" id="SSF48056">
    <property type="entry name" value="Di-copper centre-containing domain"/>
    <property type="match status" value="1"/>
</dbReference>
<dbReference type="EMBL" id="JZXC01000001">
    <property type="protein sequence ID" value="KKA09825.1"/>
    <property type="molecule type" value="Genomic_DNA"/>
</dbReference>
<dbReference type="Proteomes" id="UP000033662">
    <property type="component" value="Unassembled WGS sequence"/>
</dbReference>
<dbReference type="PANTHER" id="PTHR11474">
    <property type="entry name" value="TYROSINASE FAMILY MEMBER"/>
    <property type="match status" value="1"/>
</dbReference>
<dbReference type="InterPro" id="IPR008922">
    <property type="entry name" value="Di-copper_centre_dom_sf"/>
</dbReference>
<dbReference type="GO" id="GO:0016491">
    <property type="term" value="F:oxidoreductase activity"/>
    <property type="evidence" value="ECO:0007669"/>
    <property type="project" value="InterPro"/>
</dbReference>
<dbReference type="Pfam" id="PF00264">
    <property type="entry name" value="Tyrosinase"/>
    <property type="match status" value="2"/>
</dbReference>
<proteinExistence type="predicted"/>
<dbReference type="PANTHER" id="PTHR11474:SF76">
    <property type="entry name" value="SHKT DOMAIN-CONTAINING PROTEIN"/>
    <property type="match status" value="1"/>
</dbReference>
<feature type="domain" description="Tyrosinase copper-binding" evidence="3">
    <location>
        <begin position="299"/>
        <end position="310"/>
    </location>
</feature>
<dbReference type="PATRIC" id="fig|132476.4.peg.40"/>
<dbReference type="AlphaFoldDB" id="A0A0F4XVI2"/>
<reference evidence="4 5" key="1">
    <citation type="submission" date="2015-03" db="EMBL/GenBank/DDBJ databases">
        <title>Pseudomonas fluorescens 1855-344 Genome sequencing and assembly.</title>
        <authorList>
            <person name="Eng W.W.H."/>
            <person name="Gan H.M."/>
            <person name="Savka M.A."/>
        </authorList>
    </citation>
    <scope>NUCLEOTIDE SEQUENCE [LARGE SCALE GENOMIC DNA]</scope>
    <source>
        <strain evidence="4 5">1855-344</strain>
    </source>
</reference>
<dbReference type="PROSITE" id="PS00498">
    <property type="entry name" value="TYROSINASE_2"/>
    <property type="match status" value="1"/>
</dbReference>
<sequence>MTTTSTTAPVAQPTWYGQIRDMFTSVDRAHMARQGLDLASYDAVMKHAGDIYQQVAGGNMPPNRPWPADWVGTFLNWMNNGYPKGVPAASANATDFAARSLFSADASTARVRKDITTLSSAELDLLKQAFSAIMAMAPTDPNSYFTQAGYHWFPAPNTYCMHHVPGYNPWHRAYLVSFEDALRSVPGCANVTLPYWDITTPFPDVLKSPPFDQYTLQQAASSDYPEGYVTTRFTYDTIAQNLLTYGVTDDVNRAMSKTDWEDFHGYWSGAAHNTIIAAHDSGHNSIGPTMQNQEVAAFDPVFWFFHCNWDRLFWEWQKKMLATDLHGLLTTINEVTDPVSYQIFNDTALQTLNPFTSTPLELNTLAIIDSVGQLGIDYAPVATGSNVDFLPKTQRTLAASKHFTVEADRVNVRVSGINRLKIPGSFSVHLQKDAKTIASRALFQPVEVQSCANCVANAMTQFDFELPMAVVLGGKLSVWVEPVNKDFIGDRFPQKLMGDPVIDVHLLLQTQ</sequence>
<name>A0A0F4XVI2_9PSED</name>
<evidence type="ECO:0000259" key="3">
    <source>
        <dbReference type="PROSITE" id="PS00498"/>
    </source>
</evidence>
<keyword evidence="1" id="KW-0479">Metal-binding</keyword>
<dbReference type="InterPro" id="IPR050316">
    <property type="entry name" value="Tyrosinase/Hemocyanin"/>
</dbReference>
<accession>A0A0F4XVI2</accession>
<dbReference type="Gene3D" id="1.10.1280.10">
    <property type="entry name" value="Di-copper center containing domain from catechol oxidase"/>
    <property type="match status" value="1"/>
</dbReference>
<dbReference type="InterPro" id="IPR002227">
    <property type="entry name" value="Tyrosinase_Cu-bd"/>
</dbReference>
<keyword evidence="2" id="KW-0186">Copper</keyword>